<protein>
    <submittedName>
        <fullName evidence="2">Neurexin 1b isoform X5</fullName>
    </submittedName>
</protein>
<accession>A0AC58H128</accession>
<dbReference type="Proteomes" id="UP000000437">
    <property type="component" value="Chromosome 13"/>
</dbReference>
<name>A0AC58H128_DANRE</name>
<evidence type="ECO:0000313" key="1">
    <source>
        <dbReference type="Proteomes" id="UP000000437"/>
    </source>
</evidence>
<reference evidence="2" key="1">
    <citation type="submission" date="2025-08" db="UniProtKB">
        <authorList>
            <consortium name="RefSeq"/>
        </authorList>
    </citation>
    <scope>IDENTIFICATION</scope>
    <source>
        <strain evidence="2">Tuebingen</strain>
        <tissue evidence="2">Fibroblasts and whole tissue</tissue>
    </source>
</reference>
<organism evidence="1 2">
    <name type="scientific">Danio rerio</name>
    <name type="common">Zebrafish</name>
    <name type="synonym">Brachydanio rerio</name>
    <dbReference type="NCBI Taxonomy" id="7955"/>
    <lineage>
        <taxon>Eukaryota</taxon>
        <taxon>Metazoa</taxon>
        <taxon>Chordata</taxon>
        <taxon>Craniata</taxon>
        <taxon>Vertebrata</taxon>
        <taxon>Euteleostomi</taxon>
        <taxon>Actinopterygii</taxon>
        <taxon>Neopterygii</taxon>
        <taxon>Teleostei</taxon>
        <taxon>Ostariophysi</taxon>
        <taxon>Cypriniformes</taxon>
        <taxon>Danionidae</taxon>
        <taxon>Danioninae</taxon>
        <taxon>Danio</taxon>
    </lineage>
</organism>
<evidence type="ECO:0000313" key="2">
    <source>
        <dbReference type="RefSeq" id="XP_073775688.1"/>
    </source>
</evidence>
<proteinExistence type="predicted"/>
<dbReference type="RefSeq" id="XP_073775688.1">
    <property type="nucleotide sequence ID" value="XM_073919587.1"/>
</dbReference>
<sequence>MFGGWRLVVWQIFSEIITRRLGFWICLYFAALSVGMISGSEPLVRTRHIQNTHTVPINRSPGSLRAWQAGSTYVFGRQGGVITYSWPPHDRPSTRVDRLALGFITLMEDATLVRVDSSAGLGDYLKLHIVKGNVVAVFNVGTYDINIEENGKLVNDGNYHIVRFTRSGGNATLQVDDLPVIERFPPGRQLTIFNSQMTIRIGGWQKQQVSGFQGQMSGFYYNGLKVFSMAADGDPNVRMEGSVRLVGELQSSSTPHGGATVYQSSVTEISSTTSNTITITYSTPADEQQTTDELLVASAECPSDDEDIDPCEPSSAGPTGPAISSFPGPAEVFRESNGTTGMVVGIVAGAALCILILLYAMYKYRNRDEGSYHVDESRNYICNSNGAALKEKNTADDDSGSKSKKNKNKEYYV</sequence>
<gene>
    <name evidence="2" type="primary">nrxn1b</name>
</gene>
<keyword evidence="1" id="KW-1185">Reference proteome</keyword>